<reference evidence="1 2" key="1">
    <citation type="submission" date="2015-01" db="EMBL/GenBank/DDBJ databases">
        <title>Evolution of Trichinella species and genotypes.</title>
        <authorList>
            <person name="Korhonen P.K."/>
            <person name="Edoardo P."/>
            <person name="Giuseppe L.R."/>
            <person name="Gasser R.B."/>
        </authorList>
    </citation>
    <scope>NUCLEOTIDE SEQUENCE [LARGE SCALE GENOMIC DNA]</scope>
    <source>
        <strain evidence="1">ISS470</strain>
    </source>
</reference>
<dbReference type="AlphaFoldDB" id="A0A0V1FUY9"/>
<dbReference type="EMBL" id="JYDT01000027">
    <property type="protein sequence ID" value="KRY89860.1"/>
    <property type="molecule type" value="Genomic_DNA"/>
</dbReference>
<keyword evidence="2" id="KW-1185">Reference proteome</keyword>
<gene>
    <name evidence="1" type="ORF">T4D_14083</name>
</gene>
<evidence type="ECO:0000313" key="1">
    <source>
        <dbReference type="EMBL" id="KRY89860.1"/>
    </source>
</evidence>
<evidence type="ECO:0000313" key="2">
    <source>
        <dbReference type="Proteomes" id="UP000054995"/>
    </source>
</evidence>
<sequence length="94" mass="10784">MPLTIRSVARQTLARANMPSISIHGHEKEMTCKKYSGHFIHSVDHLVSFRSKQDNIAKRMSIKYHSIAIHKAPQKARFARCADVHLLHMLPQPM</sequence>
<organism evidence="1 2">
    <name type="scientific">Trichinella pseudospiralis</name>
    <name type="common">Parasitic roundworm</name>
    <dbReference type="NCBI Taxonomy" id="6337"/>
    <lineage>
        <taxon>Eukaryota</taxon>
        <taxon>Metazoa</taxon>
        <taxon>Ecdysozoa</taxon>
        <taxon>Nematoda</taxon>
        <taxon>Enoplea</taxon>
        <taxon>Dorylaimia</taxon>
        <taxon>Trichinellida</taxon>
        <taxon>Trichinellidae</taxon>
        <taxon>Trichinella</taxon>
    </lineage>
</organism>
<name>A0A0V1FUY9_TRIPS</name>
<proteinExistence type="predicted"/>
<accession>A0A0V1FUY9</accession>
<protein>
    <submittedName>
        <fullName evidence="1">Uncharacterized protein</fullName>
    </submittedName>
</protein>
<dbReference type="Proteomes" id="UP000054995">
    <property type="component" value="Unassembled WGS sequence"/>
</dbReference>
<comment type="caution">
    <text evidence="1">The sequence shown here is derived from an EMBL/GenBank/DDBJ whole genome shotgun (WGS) entry which is preliminary data.</text>
</comment>